<dbReference type="STRING" id="5078.A0A135LQ04"/>
<evidence type="ECO:0000313" key="3">
    <source>
        <dbReference type="EMBL" id="KXG51043.1"/>
    </source>
</evidence>
<feature type="region of interest" description="Disordered" evidence="1">
    <location>
        <begin position="101"/>
        <end position="135"/>
    </location>
</feature>
<dbReference type="AlphaFoldDB" id="A0A135LQ04"/>
<comment type="caution">
    <text evidence="3">The sequence shown here is derived from an EMBL/GenBank/DDBJ whole genome shotgun (WGS) entry which is preliminary data.</text>
</comment>
<dbReference type="Proteomes" id="UP000070168">
    <property type="component" value="Unassembled WGS sequence"/>
</dbReference>
<dbReference type="EMBL" id="LHQR01000044">
    <property type="protein sequence ID" value="KXG51043.1"/>
    <property type="molecule type" value="Genomic_DNA"/>
</dbReference>
<feature type="signal peptide" evidence="2">
    <location>
        <begin position="1"/>
        <end position="16"/>
    </location>
</feature>
<accession>A0A135LQ04</accession>
<feature type="compositionally biased region" description="Polar residues" evidence="1">
    <location>
        <begin position="114"/>
        <end position="124"/>
    </location>
</feature>
<name>A0A135LQ04_PENPA</name>
<feature type="chain" id="PRO_5007800713" evidence="2">
    <location>
        <begin position="17"/>
        <end position="177"/>
    </location>
</feature>
<proteinExistence type="predicted"/>
<dbReference type="OMA" id="HGKDEGN"/>
<feature type="region of interest" description="Disordered" evidence="1">
    <location>
        <begin position="25"/>
        <end position="58"/>
    </location>
</feature>
<dbReference type="RefSeq" id="XP_040649579.1">
    <property type="nucleotide sequence ID" value="XM_040794329.1"/>
</dbReference>
<dbReference type="GeneID" id="63709629"/>
<evidence type="ECO:0000313" key="4">
    <source>
        <dbReference type="Proteomes" id="UP000070168"/>
    </source>
</evidence>
<gene>
    <name evidence="3" type="ORF">PGRI_066150</name>
</gene>
<dbReference type="OrthoDB" id="4352075at2759"/>
<sequence>MHFPTILFLSATLASAQLNPQQFGPGPAELEYIPGNNGGSNNNQNQKQGQKYNSNGIGKIGGKYEEGYADYQDNVPSRPTTFIVQPSQAPVNFHAPVYQDATPYNRNPAHPQAFTAQKASSQDSPYGPGKPEVPPSPFMKHSFGKDEGNAFCMGQCFANKHEAKCAKPYVSFSAYKI</sequence>
<keyword evidence="4" id="KW-1185">Reference proteome</keyword>
<organism evidence="3 4">
    <name type="scientific">Penicillium patulum</name>
    <name type="common">Penicillium griseofulvum</name>
    <dbReference type="NCBI Taxonomy" id="5078"/>
    <lineage>
        <taxon>Eukaryota</taxon>
        <taxon>Fungi</taxon>
        <taxon>Dikarya</taxon>
        <taxon>Ascomycota</taxon>
        <taxon>Pezizomycotina</taxon>
        <taxon>Eurotiomycetes</taxon>
        <taxon>Eurotiomycetidae</taxon>
        <taxon>Eurotiales</taxon>
        <taxon>Aspergillaceae</taxon>
        <taxon>Penicillium</taxon>
    </lineage>
</organism>
<feature type="compositionally biased region" description="Low complexity" evidence="1">
    <location>
        <begin position="39"/>
        <end position="57"/>
    </location>
</feature>
<keyword evidence="2" id="KW-0732">Signal</keyword>
<reference evidence="3 4" key="1">
    <citation type="journal article" date="2016" name="BMC Genomics">
        <title>Genome sequencing and secondary metabolism of the postharvest pathogen Penicillium griseofulvum.</title>
        <authorList>
            <person name="Banani H."/>
            <person name="Marcet-Houben M."/>
            <person name="Ballester A.R."/>
            <person name="Abbruscato P."/>
            <person name="Gonzalez-Candelas L."/>
            <person name="Gabaldon T."/>
            <person name="Spadaro D."/>
        </authorList>
    </citation>
    <scope>NUCLEOTIDE SEQUENCE [LARGE SCALE GENOMIC DNA]</scope>
    <source>
        <strain evidence="3 4">PG3</strain>
    </source>
</reference>
<evidence type="ECO:0000256" key="1">
    <source>
        <dbReference type="SAM" id="MobiDB-lite"/>
    </source>
</evidence>
<evidence type="ECO:0000256" key="2">
    <source>
        <dbReference type="SAM" id="SignalP"/>
    </source>
</evidence>
<protein>
    <submittedName>
        <fullName evidence="3">Uncharacterized protein</fullName>
    </submittedName>
</protein>